<evidence type="ECO:0000256" key="1">
    <source>
        <dbReference type="ARBA" id="ARBA00006754"/>
    </source>
</evidence>
<dbReference type="SUPFAM" id="SSF111126">
    <property type="entry name" value="Ligand-binding domain in the NO signalling and Golgi transport"/>
    <property type="match status" value="1"/>
</dbReference>
<protein>
    <submittedName>
        <fullName evidence="3">PucR family transcriptional regulator</fullName>
    </submittedName>
</protein>
<dbReference type="Gene3D" id="1.10.10.2840">
    <property type="entry name" value="PucR C-terminal helix-turn-helix domain"/>
    <property type="match status" value="1"/>
</dbReference>
<dbReference type="Proteomes" id="UP000501868">
    <property type="component" value="Chromosome"/>
</dbReference>
<dbReference type="InterPro" id="IPR041522">
    <property type="entry name" value="CdaR_GGDEF"/>
</dbReference>
<dbReference type="InterPro" id="IPR010523">
    <property type="entry name" value="XylR_N"/>
</dbReference>
<dbReference type="Pfam" id="PF06505">
    <property type="entry name" value="XylR_N"/>
    <property type="match status" value="1"/>
</dbReference>
<name>A0A6H1NZ33_PRIMG</name>
<proteinExistence type="inferred from homology"/>
<gene>
    <name evidence="3" type="ORF">HFZ78_07365</name>
</gene>
<evidence type="ECO:0000313" key="3">
    <source>
        <dbReference type="EMBL" id="QIZ06546.1"/>
    </source>
</evidence>
<dbReference type="AlphaFoldDB" id="A0A6H1NZ33"/>
<comment type="similarity">
    <text evidence="1">Belongs to the CdaR family.</text>
</comment>
<dbReference type="InterPro" id="IPR004096">
    <property type="entry name" value="V4R"/>
</dbReference>
<dbReference type="EMBL" id="CP051128">
    <property type="protein sequence ID" value="QIZ06546.1"/>
    <property type="molecule type" value="Genomic_DNA"/>
</dbReference>
<dbReference type="InterPro" id="IPR051448">
    <property type="entry name" value="CdaR-like_regulators"/>
</dbReference>
<organism evidence="3 4">
    <name type="scientific">Priestia megaterium</name>
    <name type="common">Bacillus megaterium</name>
    <dbReference type="NCBI Taxonomy" id="1404"/>
    <lineage>
        <taxon>Bacteria</taxon>
        <taxon>Bacillati</taxon>
        <taxon>Bacillota</taxon>
        <taxon>Bacilli</taxon>
        <taxon>Bacillales</taxon>
        <taxon>Bacillaceae</taxon>
        <taxon>Priestia</taxon>
    </lineage>
</organism>
<dbReference type="PANTHER" id="PTHR33744">
    <property type="entry name" value="CARBOHYDRATE DIACID REGULATOR"/>
    <property type="match status" value="1"/>
</dbReference>
<dbReference type="Gene3D" id="3.30.1380.20">
    <property type="entry name" value="Trafficking protein particle complex subunit 3"/>
    <property type="match status" value="1"/>
</dbReference>
<dbReference type="InterPro" id="IPR024096">
    <property type="entry name" value="NO_sig/Golgi_transp_ligand-bd"/>
</dbReference>
<evidence type="ECO:0000313" key="4">
    <source>
        <dbReference type="Proteomes" id="UP000501868"/>
    </source>
</evidence>
<dbReference type="Pfam" id="PF13556">
    <property type="entry name" value="HTH_30"/>
    <property type="match status" value="1"/>
</dbReference>
<evidence type="ECO:0000259" key="2">
    <source>
        <dbReference type="SMART" id="SM00989"/>
    </source>
</evidence>
<dbReference type="Pfam" id="PF02830">
    <property type="entry name" value="V4R"/>
    <property type="match status" value="1"/>
</dbReference>
<dbReference type="Pfam" id="PF17853">
    <property type="entry name" value="GGDEF_2"/>
    <property type="match status" value="1"/>
</dbReference>
<reference evidence="3 4" key="1">
    <citation type="submission" date="2020-04" db="EMBL/GenBank/DDBJ databases">
        <title>Genome-Wide Identification of 5-Methylcytosine Sites in Bacterial Genomes By High-Throughput Sequencing of MspJI Restriction Fragments.</title>
        <authorList>
            <person name="Wu V."/>
        </authorList>
    </citation>
    <scope>NUCLEOTIDE SEQUENCE [LARGE SCALE GENOMIC DNA]</scope>
    <source>
        <strain evidence="3 4">S2</strain>
    </source>
</reference>
<dbReference type="PANTHER" id="PTHR33744:SF1">
    <property type="entry name" value="DNA-BINDING TRANSCRIPTIONAL ACTIVATOR ADER"/>
    <property type="match status" value="1"/>
</dbReference>
<reference evidence="3 4" key="2">
    <citation type="submission" date="2020-04" db="EMBL/GenBank/DDBJ databases">
        <authorList>
            <person name="Fomenkov A."/>
            <person name="Anton B.P."/>
            <person name="Roberts R.J."/>
        </authorList>
    </citation>
    <scope>NUCLEOTIDE SEQUENCE [LARGE SCALE GENOMIC DNA]</scope>
    <source>
        <strain evidence="3 4">S2</strain>
    </source>
</reference>
<dbReference type="InterPro" id="IPR025736">
    <property type="entry name" value="PucR_C-HTH_dom"/>
</dbReference>
<sequence length="622" mass="71849">MNVKVSDESYSHEVVAGDRKIVTSASVFGILRQQLAKNIGIKRIKGFLFHYGWEMGVKIANEVVQTESSLENLIKHGPILHIQNGHIRGIKHDCSYELDEQRRIHYFFSSGTWIDSYEAEEHIKHLGVSNGPVCHTLSGFASGFMTTIFGESLLSREISCVGKGDSECRWVMKPKKEWEKELQDEHELDYYTETPIVKELELTYDQLLDQKNVVTRLADFQSKLTEEIINGSDLKTLADMVYKMMQIPIIVEDTLHRTITYSGLSKEKYLDYRDDMESYLQENRLSTKSLLPFRKKVIKTSIQERLITPILLQKEVIGYCTLLYDEMKNHHHEEDYLFLDRFANAASLILLNEKTKVETFERMKGNFLEQIVEGRLSTNEIINRGKYTGVDLEQKYYLSVVEYKKIQSSIEDEFLLQEQIFETTFHYFNEKKHNILVGHRDGNMVLLITNETIQKKAIYDVIKEYLDYMLKKYPQGHFKCGISHLEDDICQASRCYEEATIALRLAIKKHIVPFQSLGIVGVLINAKNISGIKLIAEQELGPLYNMTDPKILELLKTLYSFLLNGGKLEQTMSDLSLSMSGLRHRISRIESLLEKDLRDSDEMHQLLLIIKSLIAIGELTLD</sequence>
<feature type="domain" description="4-vinyl reductase 4VR" evidence="2">
    <location>
        <begin position="112"/>
        <end position="174"/>
    </location>
</feature>
<dbReference type="SMART" id="SM00989">
    <property type="entry name" value="V4R"/>
    <property type="match status" value="1"/>
</dbReference>
<dbReference type="InterPro" id="IPR042070">
    <property type="entry name" value="PucR_C-HTH_sf"/>
</dbReference>
<accession>A0A6H1NZ33</accession>